<name>A0A7M7PHZ8_STRPU</name>
<proteinExistence type="predicted"/>
<accession>A0A7M7PHZ8</accession>
<sequence length="140" mass="15445">MSSTTESSTDDSEENTGFCCMHTISTHSKVISFSGKSYRKFKECVDLWKNVSFGFELEKKVAANAVNLNFDSFEQQTEQDSSGASGGGVYHGGVRTATSSTKKRCVQPGYHAGCYRHFCNITTIKRAQIKAKKKQGTLHI</sequence>
<reference evidence="2" key="1">
    <citation type="submission" date="2015-02" db="EMBL/GenBank/DDBJ databases">
        <title>Genome sequencing for Strongylocentrotus purpuratus.</title>
        <authorList>
            <person name="Murali S."/>
            <person name="Liu Y."/>
            <person name="Vee V."/>
            <person name="English A."/>
            <person name="Wang M."/>
            <person name="Skinner E."/>
            <person name="Han Y."/>
            <person name="Muzny D.M."/>
            <person name="Worley K.C."/>
            <person name="Gibbs R.A."/>
        </authorList>
    </citation>
    <scope>NUCLEOTIDE SEQUENCE</scope>
</reference>
<dbReference type="KEGG" id="spu:115928357"/>
<organism evidence="1 2">
    <name type="scientific">Strongylocentrotus purpuratus</name>
    <name type="common">Purple sea urchin</name>
    <dbReference type="NCBI Taxonomy" id="7668"/>
    <lineage>
        <taxon>Eukaryota</taxon>
        <taxon>Metazoa</taxon>
        <taxon>Echinodermata</taxon>
        <taxon>Eleutherozoa</taxon>
        <taxon>Echinozoa</taxon>
        <taxon>Echinoidea</taxon>
        <taxon>Euechinoidea</taxon>
        <taxon>Echinacea</taxon>
        <taxon>Camarodonta</taxon>
        <taxon>Echinidea</taxon>
        <taxon>Strongylocentrotidae</taxon>
        <taxon>Strongylocentrotus</taxon>
    </lineage>
</organism>
<keyword evidence="2" id="KW-1185">Reference proteome</keyword>
<dbReference type="AlphaFoldDB" id="A0A7M7PHZ8"/>
<protein>
    <submittedName>
        <fullName evidence="1">Uncharacterized protein</fullName>
    </submittedName>
</protein>
<reference evidence="1" key="2">
    <citation type="submission" date="2021-01" db="UniProtKB">
        <authorList>
            <consortium name="EnsemblMetazoa"/>
        </authorList>
    </citation>
    <scope>IDENTIFICATION</scope>
</reference>
<dbReference type="GeneID" id="115928357"/>
<dbReference type="InParanoid" id="A0A7M7PHZ8"/>
<dbReference type="RefSeq" id="XP_030851402.1">
    <property type="nucleotide sequence ID" value="XM_030995542.1"/>
</dbReference>
<dbReference type="EnsemblMetazoa" id="XM_030995542">
    <property type="protein sequence ID" value="XP_030851402"/>
    <property type="gene ID" value="LOC115928357"/>
</dbReference>
<dbReference type="Proteomes" id="UP000007110">
    <property type="component" value="Unassembled WGS sequence"/>
</dbReference>
<evidence type="ECO:0000313" key="1">
    <source>
        <dbReference type="EnsemblMetazoa" id="XP_030851402"/>
    </source>
</evidence>
<evidence type="ECO:0000313" key="2">
    <source>
        <dbReference type="Proteomes" id="UP000007110"/>
    </source>
</evidence>